<name>A0ABD2Q262_9PLAT</name>
<dbReference type="Pfam" id="PF18199">
    <property type="entry name" value="Dynein_C"/>
    <property type="match status" value="1"/>
</dbReference>
<evidence type="ECO:0000259" key="3">
    <source>
        <dbReference type="Pfam" id="PF12777"/>
    </source>
</evidence>
<evidence type="ECO:0000313" key="7">
    <source>
        <dbReference type="EMBL" id="KAL3312821.1"/>
    </source>
</evidence>
<sequence length="1085" mass="124930">MLETKRKLLQESRHAYSFLVKQLPKSQNLLVQKKEELQLKIDERIQLDLAVRKIEAALVRLGKEHESLEKTLPELQEEVSTVEDQVTAHLAPAIPGLDKAIAVCNEKLTLQTVSEVEKLQEPEDSIVKVVFGIYCFMAPDSKRVTANDCSWKRSGLNLLANIPIFLAKFKSYEKEKLNPNFVKLVPEKIDLNSLNPDSFGQPAVVALAHWLKAMMYFYELFMQIEKEREDLATKKAALAEKEAEFLAVKKKQNRSEANLKTAIENLEQAQLKCLSLAGSPMKNFEIEQTNWLTQLDEVAIKEKNSFGDSLLLSTMVNYFGFLKKPYRDRLCMIYKWFLNSLPQNNFALENAAFAFFSLRVPLILDPEMRAKKWLLQGYGPEAIVVEATDPNFESILESAMNKRTTLIVANIKERCFNQKLYALLKDGNRNFLHKLRNFTSVLDFDPSDEQVKEEFLKVITRSLYPEEASKAEEAKMKLCEIEIDLLNVEIALLKRMESASENLINDREAMEFILKSKNQDEMVFLLALAFNMQLEAKSMSLELLNFFTSTSEVVSKLSPLRFLSNKDWSKIIRLTRISPCFKGLDKELGHNRKKFVNPVTMANAYGNKVPTLFILNPGSSLPDIPNLESISLGEDQDDQVRNLIDMATQSGHWIMLDNAHLVPECLLDNEQKILNRLGEAHKDFRVFLTCMKATLFNTLRQFDKVPMFDENFSKVLFALCFFHSSVKERCSLWPIGWTYDYEFNFVDLKLCHQVLEKEYEASTTINWLELKSLLQHTIYGGRILNDCDKRIMKTLVEKIMNPNMLNKIGTHKTMSKYILSSIHKINNCSHNPDKDTQQSKIVNKLGELLHLTPDLITVTRAQVQAIKGNPALHMMLFQECQQMNKLLTAIPREWKVLSFPCKTCNLDGWFRDLLARHKELYRWAQELTLPRSFWLGGLFNPQAFFLAFKQDAARRLGIGLDEITITSEVMRQSYTEFEKLPCEGHFVHGIFLEGARWDRIQHCLCDPLPMKPVVPIQGLHLKAIVCKDECKTVKQMQSYLCPVYCTNSRIDEFVTELNLRTLDKPEKWILAGVALLLQNVDYSEM</sequence>
<feature type="domain" description="Dynein heavy chain C-terminal" evidence="6">
    <location>
        <begin position="890"/>
        <end position="1077"/>
    </location>
</feature>
<dbReference type="Pfam" id="PF18198">
    <property type="entry name" value="AAA_lid_11"/>
    <property type="match status" value="1"/>
</dbReference>
<feature type="coiled-coil region" evidence="1">
    <location>
        <begin position="51"/>
        <end position="85"/>
    </location>
</feature>
<evidence type="ECO:0000259" key="5">
    <source>
        <dbReference type="Pfam" id="PF18198"/>
    </source>
</evidence>
<dbReference type="InterPro" id="IPR043160">
    <property type="entry name" value="Dynein_C_barrel"/>
</dbReference>
<dbReference type="EMBL" id="JBJKFK010001538">
    <property type="protein sequence ID" value="KAL3312821.1"/>
    <property type="molecule type" value="Genomic_DNA"/>
</dbReference>
<evidence type="ECO:0000259" key="2">
    <source>
        <dbReference type="Pfam" id="PF03028"/>
    </source>
</evidence>
<feature type="coiled-coil region" evidence="1">
    <location>
        <begin position="221"/>
        <end position="272"/>
    </location>
</feature>
<keyword evidence="1" id="KW-0175">Coiled coil</keyword>
<evidence type="ECO:0000259" key="4">
    <source>
        <dbReference type="Pfam" id="PF12781"/>
    </source>
</evidence>
<dbReference type="InterPro" id="IPR004273">
    <property type="entry name" value="Dynein_heavy_D6_P-loop"/>
</dbReference>
<dbReference type="InterPro" id="IPR041228">
    <property type="entry name" value="Dynein_C"/>
</dbReference>
<dbReference type="PANTHER" id="PTHR45703:SF37">
    <property type="entry name" value="DYNEINS HEAVY CHAIN"/>
    <property type="match status" value="1"/>
</dbReference>
<evidence type="ECO:0000256" key="1">
    <source>
        <dbReference type="SAM" id="Coils"/>
    </source>
</evidence>
<organism evidence="7 8">
    <name type="scientific">Cichlidogyrus casuarinus</name>
    <dbReference type="NCBI Taxonomy" id="1844966"/>
    <lineage>
        <taxon>Eukaryota</taxon>
        <taxon>Metazoa</taxon>
        <taxon>Spiralia</taxon>
        <taxon>Lophotrochozoa</taxon>
        <taxon>Platyhelminthes</taxon>
        <taxon>Monogenea</taxon>
        <taxon>Monopisthocotylea</taxon>
        <taxon>Dactylogyridea</taxon>
        <taxon>Ancyrocephalidae</taxon>
        <taxon>Cichlidogyrus</taxon>
    </lineage>
</organism>
<protein>
    <submittedName>
        <fullName evidence="7">Uncharacterized protein</fullName>
    </submittedName>
</protein>
<dbReference type="InterPro" id="IPR026983">
    <property type="entry name" value="DHC"/>
</dbReference>
<dbReference type="Gene3D" id="1.20.920.20">
    <property type="match status" value="1"/>
</dbReference>
<dbReference type="Proteomes" id="UP001626550">
    <property type="component" value="Unassembled WGS sequence"/>
</dbReference>
<reference evidence="7 8" key="1">
    <citation type="submission" date="2024-11" db="EMBL/GenBank/DDBJ databases">
        <title>Adaptive evolution of stress response genes in parasites aligns with host niche diversity.</title>
        <authorList>
            <person name="Hahn C."/>
            <person name="Resl P."/>
        </authorList>
    </citation>
    <scope>NUCLEOTIDE SEQUENCE [LARGE SCALE GENOMIC DNA]</scope>
    <source>
        <strain evidence="7">EGGRZ-B1_66</strain>
        <tissue evidence="7">Body</tissue>
    </source>
</reference>
<dbReference type="FunFam" id="3.10.490.20:FF:000009">
    <property type="entry name" value="Dynein heavy chain 4"/>
    <property type="match status" value="1"/>
</dbReference>
<dbReference type="Pfam" id="PF12777">
    <property type="entry name" value="MT"/>
    <property type="match status" value="1"/>
</dbReference>
<dbReference type="PANTHER" id="PTHR45703">
    <property type="entry name" value="DYNEIN HEAVY CHAIN"/>
    <property type="match status" value="1"/>
</dbReference>
<keyword evidence="8" id="KW-1185">Reference proteome</keyword>
<dbReference type="InterPro" id="IPR041658">
    <property type="entry name" value="AAA_lid_11"/>
</dbReference>
<dbReference type="AlphaFoldDB" id="A0ABD2Q262"/>
<gene>
    <name evidence="7" type="ORF">Ciccas_008580</name>
</gene>
<dbReference type="InterPro" id="IPR024743">
    <property type="entry name" value="Dynein_HC_stalk"/>
</dbReference>
<evidence type="ECO:0000313" key="8">
    <source>
        <dbReference type="Proteomes" id="UP001626550"/>
    </source>
</evidence>
<dbReference type="Gene3D" id="3.10.490.20">
    <property type="match status" value="1"/>
</dbReference>
<feature type="domain" description="Dynein heavy chain coiled coil stalk" evidence="3">
    <location>
        <begin position="50"/>
        <end position="331"/>
    </location>
</feature>
<dbReference type="Pfam" id="PF03028">
    <property type="entry name" value="Dynein_heavy"/>
    <property type="match status" value="1"/>
</dbReference>
<accession>A0ABD2Q262</accession>
<feature type="domain" description="Dynein heavy chain region D6 P-loop" evidence="2">
    <location>
        <begin position="626"/>
        <end position="696"/>
    </location>
</feature>
<evidence type="ECO:0000259" key="6">
    <source>
        <dbReference type="Pfam" id="PF18199"/>
    </source>
</evidence>
<feature type="domain" description="Dynein heavy chain AAA lid" evidence="5">
    <location>
        <begin position="712"/>
        <end position="818"/>
    </location>
</feature>
<feature type="domain" description="Dynein heavy chain ATP-binding dynein motor region" evidence="4">
    <location>
        <begin position="335"/>
        <end position="414"/>
    </location>
</feature>
<dbReference type="Gene3D" id="1.20.1270.280">
    <property type="match status" value="1"/>
</dbReference>
<dbReference type="InterPro" id="IPR027417">
    <property type="entry name" value="P-loop_NTPase"/>
</dbReference>
<dbReference type="Gene3D" id="1.10.8.720">
    <property type="entry name" value="Region D6 of dynein motor"/>
    <property type="match status" value="1"/>
</dbReference>
<dbReference type="Pfam" id="PF12781">
    <property type="entry name" value="AAA_9"/>
    <property type="match status" value="1"/>
</dbReference>
<dbReference type="InterPro" id="IPR035706">
    <property type="entry name" value="AAA_9"/>
</dbReference>
<dbReference type="InterPro" id="IPR042219">
    <property type="entry name" value="AAA_lid_11_sf"/>
</dbReference>
<proteinExistence type="predicted"/>
<comment type="caution">
    <text evidence="7">The sequence shown here is derived from an EMBL/GenBank/DDBJ whole genome shotgun (WGS) entry which is preliminary data.</text>
</comment>
<dbReference type="Gene3D" id="3.40.50.300">
    <property type="entry name" value="P-loop containing nucleotide triphosphate hydrolases"/>
    <property type="match status" value="2"/>
</dbReference>